<accession>A0ABM1YHJ3</accession>
<proteinExistence type="predicted"/>
<evidence type="ECO:0000313" key="2">
    <source>
        <dbReference type="EnsemblMetazoa" id="AALFPA23_009205.P12635"/>
    </source>
</evidence>
<protein>
    <submittedName>
        <fullName evidence="2">Uncharacterized protein</fullName>
    </submittedName>
</protein>
<feature type="region of interest" description="Disordered" evidence="1">
    <location>
        <begin position="118"/>
        <end position="162"/>
    </location>
</feature>
<name>A0ABM1YHJ3_AEDAL</name>
<evidence type="ECO:0000256" key="1">
    <source>
        <dbReference type="SAM" id="MobiDB-lite"/>
    </source>
</evidence>
<reference evidence="3" key="1">
    <citation type="journal article" date="2015" name="Proc. Natl. Acad. Sci. U.S.A.">
        <title>Genome sequence of the Asian Tiger mosquito, Aedes albopictus, reveals insights into its biology, genetics, and evolution.</title>
        <authorList>
            <person name="Chen X.G."/>
            <person name="Jiang X."/>
            <person name="Gu J."/>
            <person name="Xu M."/>
            <person name="Wu Y."/>
            <person name="Deng Y."/>
            <person name="Zhang C."/>
            <person name="Bonizzoni M."/>
            <person name="Dermauw W."/>
            <person name="Vontas J."/>
            <person name="Armbruster P."/>
            <person name="Huang X."/>
            <person name="Yang Y."/>
            <person name="Zhang H."/>
            <person name="He W."/>
            <person name="Peng H."/>
            <person name="Liu Y."/>
            <person name="Wu K."/>
            <person name="Chen J."/>
            <person name="Lirakis M."/>
            <person name="Topalis P."/>
            <person name="Van Leeuwen T."/>
            <person name="Hall A.B."/>
            <person name="Jiang X."/>
            <person name="Thorpe C."/>
            <person name="Mueller R.L."/>
            <person name="Sun C."/>
            <person name="Waterhouse R.M."/>
            <person name="Yan G."/>
            <person name="Tu Z.J."/>
            <person name="Fang X."/>
            <person name="James A.A."/>
        </authorList>
    </citation>
    <scope>NUCLEOTIDE SEQUENCE [LARGE SCALE GENOMIC DNA]</scope>
    <source>
        <strain evidence="3">Foshan</strain>
    </source>
</reference>
<dbReference type="RefSeq" id="XP_019534995.4">
    <property type="nucleotide sequence ID" value="XM_019679450.4"/>
</dbReference>
<dbReference type="GeneID" id="109406348"/>
<sequence>MLGVCESCANELVEHCVMQCRGFCSARFCFRCASVDEALLESVGRCRQMYWMCHACSKMMENARFRNALISTNVANDLVIEKFKDDIRTEVLNEIRKELYSNFNKLIDAVPKTPIPPAGRNPFYFESNSKRGREEDRTPFRPAKLLRGNDRSAPGASDLNNQNSNNDKFWLYLSGISPKAPDDSVLGLVKERLETENVKIVKLVPRGRDLSSLNFVSFKVELPAHMKSRAMTTNTWPVGIVFREFEDKSRERRVFWQPPATVPNTDTVDITEVTAESTAQSSLVALV</sequence>
<reference evidence="2" key="2">
    <citation type="submission" date="2025-05" db="UniProtKB">
        <authorList>
            <consortium name="EnsemblMetazoa"/>
        </authorList>
    </citation>
    <scope>IDENTIFICATION</scope>
    <source>
        <strain evidence="2">Foshan</strain>
    </source>
</reference>
<organism evidence="2 3">
    <name type="scientific">Aedes albopictus</name>
    <name type="common">Asian tiger mosquito</name>
    <name type="synonym">Stegomyia albopicta</name>
    <dbReference type="NCBI Taxonomy" id="7160"/>
    <lineage>
        <taxon>Eukaryota</taxon>
        <taxon>Metazoa</taxon>
        <taxon>Ecdysozoa</taxon>
        <taxon>Arthropoda</taxon>
        <taxon>Hexapoda</taxon>
        <taxon>Insecta</taxon>
        <taxon>Pterygota</taxon>
        <taxon>Neoptera</taxon>
        <taxon>Endopterygota</taxon>
        <taxon>Diptera</taxon>
        <taxon>Nematocera</taxon>
        <taxon>Culicoidea</taxon>
        <taxon>Culicidae</taxon>
        <taxon>Culicinae</taxon>
        <taxon>Aedini</taxon>
        <taxon>Aedes</taxon>
        <taxon>Stegomyia</taxon>
    </lineage>
</organism>
<feature type="compositionally biased region" description="Basic and acidic residues" evidence="1">
    <location>
        <begin position="128"/>
        <end position="139"/>
    </location>
</feature>
<dbReference type="EnsemblMetazoa" id="AALFPA23_009205.R12635">
    <property type="protein sequence ID" value="AALFPA23_009205.P12635"/>
    <property type="gene ID" value="AALFPA23_009205"/>
</dbReference>
<dbReference type="Proteomes" id="UP000069940">
    <property type="component" value="Unassembled WGS sequence"/>
</dbReference>
<keyword evidence="3" id="KW-1185">Reference proteome</keyword>
<evidence type="ECO:0000313" key="3">
    <source>
        <dbReference type="Proteomes" id="UP000069940"/>
    </source>
</evidence>